<dbReference type="OrthoDB" id="3265053at2759"/>
<evidence type="ECO:0000259" key="3">
    <source>
        <dbReference type="Pfam" id="PF24626"/>
    </source>
</evidence>
<dbReference type="InterPro" id="IPR012337">
    <property type="entry name" value="RNaseH-like_sf"/>
</dbReference>
<dbReference type="InterPro" id="IPR018289">
    <property type="entry name" value="MULE_transposase_dom"/>
</dbReference>
<dbReference type="Gene3D" id="3.30.420.10">
    <property type="entry name" value="Ribonuclease H-like superfamily/Ribonuclease H"/>
    <property type="match status" value="1"/>
</dbReference>
<dbReference type="GO" id="GO:0003676">
    <property type="term" value="F:nucleic acid binding"/>
    <property type="evidence" value="ECO:0007669"/>
    <property type="project" value="InterPro"/>
</dbReference>
<reference evidence="4 5" key="1">
    <citation type="submission" date="2019-05" db="EMBL/GenBank/DDBJ databases">
        <title>Mikania micrantha, genome provides insights into the molecular mechanism of rapid growth.</title>
        <authorList>
            <person name="Liu B."/>
        </authorList>
    </citation>
    <scope>NUCLEOTIDE SEQUENCE [LARGE SCALE GENOMIC DNA]</scope>
    <source>
        <strain evidence="4">NLD-2019</strain>
        <tissue evidence="4">Leaf</tissue>
    </source>
</reference>
<feature type="domain" description="Tf2-1-like SH3-like" evidence="3">
    <location>
        <begin position="463"/>
        <end position="527"/>
    </location>
</feature>
<dbReference type="EMBL" id="SZYD01000014">
    <property type="protein sequence ID" value="KAD4180122.1"/>
    <property type="molecule type" value="Genomic_DNA"/>
</dbReference>
<dbReference type="InterPro" id="IPR036397">
    <property type="entry name" value="RNaseH_sf"/>
</dbReference>
<evidence type="ECO:0000313" key="5">
    <source>
        <dbReference type="Proteomes" id="UP000326396"/>
    </source>
</evidence>
<sequence length="610" mass="70685">MSEQEQNMVHHLTEQHMEPRNILSSLKKQNPDNVSIRRDIVGVTSTHHMFCIAHAFVSKEKEENYHWVLERVKVMLDKCMEPRVIITDRDFALMNACRKVFPHASRYLCRWHISENIAKHCKASFSNGDWKKFKGRWGNLCDSSSPEIYDYNYNHLYQQLVADNRQRVLNYVTQTWLNPYKDMFVTAWTNRTPNFGQRTTNRVESQHSNLKRYLRTTNNSLSTLVGFVDQMVESQEVVCHAATSCGQVVACHVPVGSQHTKIQTKLDTRYQTLLEDEEIDVAGQMGLVTQEINSKPESVKKSLVKKILSQVFPFKSEKKTPLVQKDTRGRPTLKTQQQRGNESRQSVTDGQSERTIQTLEDMLRACVVDFGNSWETHLPLVEFSYNNSYHTSIKAAPFEALYGRKCRSPICWAEVGDSQLTGPKLVHETTEKIVQIRNRMAAARDRQKSYAGKRRKPLEFQVGDKVLLKVSPWKGVIRFGKRGKLNPRYIGPFEILKRIGPVAYQLNLPAELDGVHNVFHVSNLKKCLSDETLVVPLDEIQVDEQLRFVEEPVQIMDREVKQLKQSKIPIVKVRWNSKRGPELTWEREDQMMRKYPHLFKQTTSNADNNK</sequence>
<dbReference type="InterPro" id="IPR056924">
    <property type="entry name" value="SH3_Tf2-1"/>
</dbReference>
<feature type="region of interest" description="Disordered" evidence="1">
    <location>
        <begin position="320"/>
        <end position="353"/>
    </location>
</feature>
<feature type="compositionally biased region" description="Polar residues" evidence="1">
    <location>
        <begin position="333"/>
        <end position="353"/>
    </location>
</feature>
<proteinExistence type="predicted"/>
<gene>
    <name evidence="4" type="ORF">E3N88_28713</name>
</gene>
<evidence type="ECO:0000256" key="1">
    <source>
        <dbReference type="SAM" id="MobiDB-lite"/>
    </source>
</evidence>
<feature type="compositionally biased region" description="Basic and acidic residues" evidence="1">
    <location>
        <begin position="320"/>
        <end position="329"/>
    </location>
</feature>
<dbReference type="Pfam" id="PF10551">
    <property type="entry name" value="MULE"/>
    <property type="match status" value="1"/>
</dbReference>
<name>A0A5N6N364_9ASTR</name>
<dbReference type="Pfam" id="PF24626">
    <property type="entry name" value="SH3_Tf2-1"/>
    <property type="match status" value="1"/>
</dbReference>
<evidence type="ECO:0000313" key="4">
    <source>
        <dbReference type="EMBL" id="KAD4180122.1"/>
    </source>
</evidence>
<dbReference type="PANTHER" id="PTHR31569">
    <property type="entry name" value="SWIM-TYPE DOMAIN-CONTAINING PROTEIN"/>
    <property type="match status" value="1"/>
</dbReference>
<accession>A0A5N6N364</accession>
<dbReference type="Proteomes" id="UP000326396">
    <property type="component" value="Linkage Group LG4"/>
</dbReference>
<feature type="domain" description="MULE transposase" evidence="2">
    <location>
        <begin position="40"/>
        <end position="116"/>
    </location>
</feature>
<keyword evidence="5" id="KW-1185">Reference proteome</keyword>
<dbReference type="SUPFAM" id="SSF53098">
    <property type="entry name" value="Ribonuclease H-like"/>
    <property type="match status" value="1"/>
</dbReference>
<organism evidence="4 5">
    <name type="scientific">Mikania micrantha</name>
    <name type="common">bitter vine</name>
    <dbReference type="NCBI Taxonomy" id="192012"/>
    <lineage>
        <taxon>Eukaryota</taxon>
        <taxon>Viridiplantae</taxon>
        <taxon>Streptophyta</taxon>
        <taxon>Embryophyta</taxon>
        <taxon>Tracheophyta</taxon>
        <taxon>Spermatophyta</taxon>
        <taxon>Magnoliopsida</taxon>
        <taxon>eudicotyledons</taxon>
        <taxon>Gunneridae</taxon>
        <taxon>Pentapetalae</taxon>
        <taxon>asterids</taxon>
        <taxon>campanulids</taxon>
        <taxon>Asterales</taxon>
        <taxon>Asteraceae</taxon>
        <taxon>Asteroideae</taxon>
        <taxon>Heliantheae alliance</taxon>
        <taxon>Eupatorieae</taxon>
        <taxon>Mikania</taxon>
    </lineage>
</organism>
<protein>
    <submittedName>
        <fullName evidence="4">Uncharacterized protein</fullName>
    </submittedName>
</protein>
<evidence type="ECO:0000259" key="2">
    <source>
        <dbReference type="Pfam" id="PF10551"/>
    </source>
</evidence>
<dbReference type="PANTHER" id="PTHR31569:SF4">
    <property type="entry name" value="SWIM-TYPE DOMAIN-CONTAINING PROTEIN"/>
    <property type="match status" value="1"/>
</dbReference>
<dbReference type="AlphaFoldDB" id="A0A5N6N364"/>
<dbReference type="InterPro" id="IPR052579">
    <property type="entry name" value="Zinc_finger_SWIM"/>
</dbReference>
<comment type="caution">
    <text evidence="4">The sequence shown here is derived from an EMBL/GenBank/DDBJ whole genome shotgun (WGS) entry which is preliminary data.</text>
</comment>